<accession>A0A8K0G746</accession>
<dbReference type="OrthoDB" id="6614360at2759"/>
<dbReference type="EMBL" id="VTPC01007347">
    <property type="protein sequence ID" value="KAF2894105.1"/>
    <property type="molecule type" value="Genomic_DNA"/>
</dbReference>
<organism evidence="11 12">
    <name type="scientific">Ignelater luminosus</name>
    <name type="common">Cucubano</name>
    <name type="synonym">Pyrophorus luminosus</name>
    <dbReference type="NCBI Taxonomy" id="2038154"/>
    <lineage>
        <taxon>Eukaryota</taxon>
        <taxon>Metazoa</taxon>
        <taxon>Ecdysozoa</taxon>
        <taxon>Arthropoda</taxon>
        <taxon>Hexapoda</taxon>
        <taxon>Insecta</taxon>
        <taxon>Pterygota</taxon>
        <taxon>Neoptera</taxon>
        <taxon>Endopterygota</taxon>
        <taxon>Coleoptera</taxon>
        <taxon>Polyphaga</taxon>
        <taxon>Elateriformia</taxon>
        <taxon>Elateroidea</taxon>
        <taxon>Elateridae</taxon>
        <taxon>Agrypninae</taxon>
        <taxon>Pyrophorini</taxon>
        <taxon>Ignelater</taxon>
    </lineage>
</organism>
<feature type="chain" id="PRO_5035479368" evidence="10">
    <location>
        <begin position="17"/>
        <end position="139"/>
    </location>
</feature>
<evidence type="ECO:0000256" key="5">
    <source>
        <dbReference type="ARBA" id="ARBA00022725"/>
    </source>
</evidence>
<keyword evidence="12" id="KW-1185">Reference proteome</keyword>
<protein>
    <submittedName>
        <fullName evidence="11">Uncharacterized protein</fullName>
    </submittedName>
</protein>
<gene>
    <name evidence="11" type="ORF">ILUMI_12067</name>
</gene>
<evidence type="ECO:0000256" key="10">
    <source>
        <dbReference type="SAM" id="SignalP"/>
    </source>
</evidence>
<feature type="signal peptide" evidence="10">
    <location>
        <begin position="1"/>
        <end position="16"/>
    </location>
</feature>
<evidence type="ECO:0000256" key="4">
    <source>
        <dbReference type="ARBA" id="ARBA00022692"/>
    </source>
</evidence>
<sequence>MMLSQFLTSMFSICLGLFSLNGQGFPPNPSVALKYAFLLSSYVGELFIYCIGGDIIVSEGLSVANEVYKSGWWMKTRPKLRKSIVLVILRAQKPIEITVGDMLTLNLECFATVVRTAFSFFTFMQAIQNNKRLETSSIK</sequence>
<keyword evidence="10" id="KW-0732">Signal</keyword>
<dbReference type="Pfam" id="PF02949">
    <property type="entry name" value="7tm_6"/>
    <property type="match status" value="1"/>
</dbReference>
<dbReference type="PANTHER" id="PTHR21137">
    <property type="entry name" value="ODORANT RECEPTOR"/>
    <property type="match status" value="1"/>
</dbReference>
<keyword evidence="7" id="KW-0472">Membrane</keyword>
<keyword evidence="6" id="KW-1133">Transmembrane helix</keyword>
<evidence type="ECO:0000256" key="1">
    <source>
        <dbReference type="ARBA" id="ARBA00004651"/>
    </source>
</evidence>
<keyword evidence="3" id="KW-0716">Sensory transduction</keyword>
<keyword evidence="5" id="KW-0552">Olfaction</keyword>
<dbReference type="GO" id="GO:0007165">
    <property type="term" value="P:signal transduction"/>
    <property type="evidence" value="ECO:0007669"/>
    <property type="project" value="UniProtKB-KW"/>
</dbReference>
<dbReference type="GO" id="GO:0004984">
    <property type="term" value="F:olfactory receptor activity"/>
    <property type="evidence" value="ECO:0007669"/>
    <property type="project" value="InterPro"/>
</dbReference>
<evidence type="ECO:0000256" key="7">
    <source>
        <dbReference type="ARBA" id="ARBA00023136"/>
    </source>
</evidence>
<comment type="caution">
    <text evidence="11">The sequence shown here is derived from an EMBL/GenBank/DDBJ whole genome shotgun (WGS) entry which is preliminary data.</text>
</comment>
<evidence type="ECO:0000256" key="6">
    <source>
        <dbReference type="ARBA" id="ARBA00022989"/>
    </source>
</evidence>
<evidence type="ECO:0000256" key="3">
    <source>
        <dbReference type="ARBA" id="ARBA00022606"/>
    </source>
</evidence>
<evidence type="ECO:0000256" key="9">
    <source>
        <dbReference type="ARBA" id="ARBA00023224"/>
    </source>
</evidence>
<dbReference type="Proteomes" id="UP000801492">
    <property type="component" value="Unassembled WGS sequence"/>
</dbReference>
<keyword evidence="9" id="KW-0807">Transducer</keyword>
<keyword evidence="2" id="KW-1003">Cell membrane</keyword>
<proteinExistence type="predicted"/>
<keyword evidence="8" id="KW-0675">Receptor</keyword>
<dbReference type="InterPro" id="IPR004117">
    <property type="entry name" value="7tm6_olfct_rcpt"/>
</dbReference>
<evidence type="ECO:0000256" key="8">
    <source>
        <dbReference type="ARBA" id="ARBA00023170"/>
    </source>
</evidence>
<dbReference type="GO" id="GO:0005886">
    <property type="term" value="C:plasma membrane"/>
    <property type="evidence" value="ECO:0007669"/>
    <property type="project" value="UniProtKB-SubCell"/>
</dbReference>
<keyword evidence="4" id="KW-0812">Transmembrane</keyword>
<evidence type="ECO:0000256" key="2">
    <source>
        <dbReference type="ARBA" id="ARBA00022475"/>
    </source>
</evidence>
<comment type="subcellular location">
    <subcellularLocation>
        <location evidence="1">Cell membrane</location>
        <topology evidence="1">Multi-pass membrane protein</topology>
    </subcellularLocation>
</comment>
<dbReference type="PANTHER" id="PTHR21137:SF35">
    <property type="entry name" value="ODORANT RECEPTOR 19A-RELATED"/>
    <property type="match status" value="1"/>
</dbReference>
<evidence type="ECO:0000313" key="12">
    <source>
        <dbReference type="Proteomes" id="UP000801492"/>
    </source>
</evidence>
<dbReference type="AlphaFoldDB" id="A0A8K0G746"/>
<reference evidence="11" key="1">
    <citation type="submission" date="2019-08" db="EMBL/GenBank/DDBJ databases">
        <title>The genome of the North American firefly Photinus pyralis.</title>
        <authorList>
            <consortium name="Photinus pyralis genome working group"/>
            <person name="Fallon T.R."/>
            <person name="Sander Lower S.E."/>
            <person name="Weng J.-K."/>
        </authorList>
    </citation>
    <scope>NUCLEOTIDE SEQUENCE</scope>
    <source>
        <strain evidence="11">TRF0915ILg1</strain>
        <tissue evidence="11">Whole body</tissue>
    </source>
</reference>
<name>A0A8K0G746_IGNLU</name>
<evidence type="ECO:0000313" key="11">
    <source>
        <dbReference type="EMBL" id="KAF2894105.1"/>
    </source>
</evidence>
<dbReference type="GO" id="GO:0005549">
    <property type="term" value="F:odorant binding"/>
    <property type="evidence" value="ECO:0007669"/>
    <property type="project" value="InterPro"/>
</dbReference>